<evidence type="ECO:0000256" key="8">
    <source>
        <dbReference type="ARBA" id="ARBA00022723"/>
    </source>
</evidence>
<evidence type="ECO:0000256" key="16">
    <source>
        <dbReference type="PIRSR" id="PIRSR000310-1"/>
    </source>
</evidence>
<dbReference type="Pfam" id="PF01058">
    <property type="entry name" value="Oxidored_q6"/>
    <property type="match status" value="1"/>
</dbReference>
<feature type="domain" description="NADH:ubiquinone oxidoreductase-like 20kDa subunit" evidence="17">
    <location>
        <begin position="48"/>
        <end position="202"/>
    </location>
</feature>
<feature type="binding site" evidence="16">
    <location>
        <position position="298"/>
    </location>
    <ligand>
        <name>[3Fe-4S] cluster</name>
        <dbReference type="ChEBI" id="CHEBI:21137"/>
    </ligand>
</feature>
<feature type="binding site" evidence="16">
    <location>
        <position position="241"/>
    </location>
    <ligand>
        <name>[4Fe-4S] cluster</name>
        <dbReference type="ChEBI" id="CHEBI:49883"/>
        <label>2</label>
    </ligand>
</feature>
<feature type="binding site" evidence="16">
    <location>
        <position position="268"/>
    </location>
    <ligand>
        <name>[4Fe-4S] cluster</name>
        <dbReference type="ChEBI" id="CHEBI:49883"/>
        <label>2</label>
    </ligand>
</feature>
<comment type="cofactor">
    <cofactor evidence="1">
        <name>[3Fe-4S] cluster</name>
        <dbReference type="ChEBI" id="CHEBI:21137"/>
    </cofactor>
</comment>
<evidence type="ECO:0000313" key="19">
    <source>
        <dbReference type="EMBL" id="SDL63171.1"/>
    </source>
</evidence>
<evidence type="ECO:0000256" key="4">
    <source>
        <dbReference type="ARBA" id="ARBA00006605"/>
    </source>
</evidence>
<dbReference type="InterPro" id="IPR037024">
    <property type="entry name" value="NiFe_Hase_small_N_sf"/>
</dbReference>
<dbReference type="GO" id="GO:0009061">
    <property type="term" value="P:anaerobic respiration"/>
    <property type="evidence" value="ECO:0007669"/>
    <property type="project" value="TreeGrafter"/>
</dbReference>
<comment type="subcellular location">
    <subcellularLocation>
        <location evidence="3">Periplasm</location>
    </subcellularLocation>
</comment>
<dbReference type="OrthoDB" id="9766729at2"/>
<dbReference type="Proteomes" id="UP000199053">
    <property type="component" value="Unassembled WGS sequence"/>
</dbReference>
<keyword evidence="9" id="KW-0732">Signal</keyword>
<dbReference type="InterPro" id="IPR006137">
    <property type="entry name" value="NADH_UbQ_OxRdtase-like_20kDa"/>
</dbReference>
<dbReference type="AlphaFoldDB" id="A0A1G9LMV7"/>
<feature type="binding site" evidence="16">
    <location>
        <position position="189"/>
    </location>
    <ligand>
        <name>[4Fe-4S] cluster</name>
        <dbReference type="ChEBI" id="CHEBI:49883"/>
        <label>1</label>
    </ligand>
</feature>
<dbReference type="GO" id="GO:0042597">
    <property type="term" value="C:periplasmic space"/>
    <property type="evidence" value="ECO:0007669"/>
    <property type="project" value="UniProtKB-SubCell"/>
</dbReference>
<name>A0A1G9LMV7_9BACT</name>
<dbReference type="Gene3D" id="3.40.50.700">
    <property type="entry name" value="NADH:ubiquinone oxidoreductase-like, 20kDa subunit"/>
    <property type="match status" value="1"/>
</dbReference>
<feature type="binding site" evidence="16">
    <location>
        <position position="51"/>
    </location>
    <ligand>
        <name>[4Fe-4S] cluster</name>
        <dbReference type="ChEBI" id="CHEBI:49883"/>
        <label>1</label>
    </ligand>
</feature>
<dbReference type="NCBIfam" id="TIGR00391">
    <property type="entry name" value="hydA"/>
    <property type="match status" value="1"/>
</dbReference>
<dbReference type="InterPro" id="IPR019546">
    <property type="entry name" value="TAT_signal_bac_arc"/>
</dbReference>
<dbReference type="InterPro" id="IPR001821">
    <property type="entry name" value="NiFe_hydrogenase_ssu"/>
</dbReference>
<protein>
    <recommendedName>
        <fullName evidence="6">cytochrome-c3 hydrogenase</fullName>
        <ecNumber evidence="6">1.12.2.1</ecNumber>
    </recommendedName>
</protein>
<evidence type="ECO:0000256" key="13">
    <source>
        <dbReference type="ARBA" id="ARBA00023014"/>
    </source>
</evidence>
<gene>
    <name evidence="19" type="ORF">SAMN05660337_3450</name>
</gene>
<dbReference type="PROSITE" id="PS51318">
    <property type="entry name" value="TAT"/>
    <property type="match status" value="1"/>
</dbReference>
<dbReference type="EC" id="1.12.2.1" evidence="6"/>
<feature type="binding site" evidence="16">
    <location>
        <position position="277"/>
    </location>
    <ligand>
        <name>[3Fe-4S] cluster</name>
        <dbReference type="ChEBI" id="CHEBI:21137"/>
    </ligand>
</feature>
<keyword evidence="11" id="KW-0560">Oxidoreductase</keyword>
<evidence type="ECO:0000256" key="12">
    <source>
        <dbReference type="ARBA" id="ARBA00023004"/>
    </source>
</evidence>
<dbReference type="PANTHER" id="PTHR30013:SF7">
    <property type="entry name" value="HYDROGENASE-2 SMALL CHAIN"/>
    <property type="match status" value="1"/>
</dbReference>
<comment type="cofactor">
    <cofactor evidence="2">
        <name>[4Fe-4S] cluster</name>
        <dbReference type="ChEBI" id="CHEBI:49883"/>
    </cofactor>
</comment>
<evidence type="ECO:0000256" key="7">
    <source>
        <dbReference type="ARBA" id="ARBA00022485"/>
    </source>
</evidence>
<proteinExistence type="inferred from homology"/>
<dbReference type="GO" id="GO:0016020">
    <property type="term" value="C:membrane"/>
    <property type="evidence" value="ECO:0007669"/>
    <property type="project" value="TreeGrafter"/>
</dbReference>
<feature type="domain" description="Cytochrome-c3 hydrogenase C-terminal" evidence="18">
    <location>
        <begin position="233"/>
        <end position="311"/>
    </location>
</feature>
<comment type="subunit">
    <text evidence="5">Heterodimer of a large and a small subunit.</text>
</comment>
<dbReference type="GO" id="GO:0046872">
    <property type="term" value="F:metal ion binding"/>
    <property type="evidence" value="ECO:0007669"/>
    <property type="project" value="UniProtKB-KW"/>
</dbReference>
<dbReference type="EMBL" id="FNGA01000007">
    <property type="protein sequence ID" value="SDL63171.1"/>
    <property type="molecule type" value="Genomic_DNA"/>
</dbReference>
<dbReference type="GO" id="GO:0008901">
    <property type="term" value="F:ferredoxin hydrogenase activity"/>
    <property type="evidence" value="ECO:0007669"/>
    <property type="project" value="InterPro"/>
</dbReference>
<feature type="binding site" evidence="16">
    <location>
        <position position="238"/>
    </location>
    <ligand>
        <name>[4Fe-4S] cluster</name>
        <dbReference type="ChEBI" id="CHEBI:49883"/>
        <label>2</label>
    </ligand>
</feature>
<evidence type="ECO:0000313" key="20">
    <source>
        <dbReference type="Proteomes" id="UP000199053"/>
    </source>
</evidence>
<dbReference type="Pfam" id="PF14720">
    <property type="entry name" value="NiFe_hyd_SSU_C"/>
    <property type="match status" value="1"/>
</dbReference>
<evidence type="ECO:0000256" key="1">
    <source>
        <dbReference type="ARBA" id="ARBA00001927"/>
    </source>
</evidence>
<dbReference type="STRING" id="246191.SAMN05660337_3450"/>
<keyword evidence="12 16" id="KW-0408">Iron</keyword>
<dbReference type="GO" id="GO:0051539">
    <property type="term" value="F:4 iron, 4 sulfur cluster binding"/>
    <property type="evidence" value="ECO:0007669"/>
    <property type="project" value="UniProtKB-KW"/>
</dbReference>
<dbReference type="GO" id="GO:0051538">
    <property type="term" value="F:3 iron, 4 sulfur cluster binding"/>
    <property type="evidence" value="ECO:0007669"/>
    <property type="project" value="UniProtKB-KW"/>
</dbReference>
<evidence type="ECO:0000256" key="11">
    <source>
        <dbReference type="ARBA" id="ARBA00023002"/>
    </source>
</evidence>
<dbReference type="GO" id="GO:0044569">
    <property type="term" value="C:[Ni-Fe] hydrogenase complex"/>
    <property type="evidence" value="ECO:0007669"/>
    <property type="project" value="TreeGrafter"/>
</dbReference>
<evidence type="ECO:0000256" key="15">
    <source>
        <dbReference type="ARBA" id="ARBA00029307"/>
    </source>
</evidence>
<dbReference type="InterPro" id="IPR027394">
    <property type="entry name" value="Cytochrome-c3_hydrogenase_C"/>
</dbReference>
<accession>A0A1G9LMV7</accession>
<evidence type="ECO:0000256" key="2">
    <source>
        <dbReference type="ARBA" id="ARBA00001966"/>
    </source>
</evidence>
<comment type="catalytic activity">
    <reaction evidence="15">
        <text>2 Fe(III)-[cytochrome c3] + H2 = 2 Fe(II)-[cytochrome c3] + 2 H(+)</text>
        <dbReference type="Rhea" id="RHEA:20625"/>
        <dbReference type="Rhea" id="RHEA-COMP:11576"/>
        <dbReference type="Rhea" id="RHEA-COMP:11577"/>
        <dbReference type="ChEBI" id="CHEBI:15378"/>
        <dbReference type="ChEBI" id="CHEBI:18276"/>
        <dbReference type="ChEBI" id="CHEBI:29033"/>
        <dbReference type="ChEBI" id="CHEBI:29034"/>
        <dbReference type="EC" id="1.12.2.1"/>
    </reaction>
</comment>
<dbReference type="GO" id="GO:0047806">
    <property type="term" value="F:cytochrome-c3 hydrogenase activity"/>
    <property type="evidence" value="ECO:0007669"/>
    <property type="project" value="UniProtKB-EC"/>
</dbReference>
<dbReference type="SUPFAM" id="SSF56770">
    <property type="entry name" value="HydA/Nqo6-like"/>
    <property type="match status" value="1"/>
</dbReference>
<dbReference type="GO" id="GO:0009375">
    <property type="term" value="C:ferredoxin hydrogenase complex"/>
    <property type="evidence" value="ECO:0007669"/>
    <property type="project" value="InterPro"/>
</dbReference>
<reference evidence="20" key="1">
    <citation type="submission" date="2016-10" db="EMBL/GenBank/DDBJ databases">
        <authorList>
            <person name="Varghese N."/>
            <person name="Submissions S."/>
        </authorList>
    </citation>
    <scope>NUCLEOTIDE SEQUENCE [LARGE SCALE GENOMIC DNA]</scope>
    <source>
        <strain evidence="20">DSM 16995</strain>
    </source>
</reference>
<feature type="binding site" evidence="16">
    <location>
        <position position="262"/>
    </location>
    <ligand>
        <name>[4Fe-4S] cluster</name>
        <dbReference type="ChEBI" id="CHEBI:49883"/>
        <label>2</label>
    </ligand>
</feature>
<keyword evidence="10" id="KW-0574">Periplasm</keyword>
<dbReference type="PRINTS" id="PR00614">
    <property type="entry name" value="NIHGNASESMLL"/>
</dbReference>
<dbReference type="InterPro" id="IPR037148">
    <property type="entry name" value="NiFe-Hase_small_C_sf"/>
</dbReference>
<keyword evidence="7 16" id="KW-0004">4Fe-4S</keyword>
<evidence type="ECO:0000259" key="17">
    <source>
        <dbReference type="Pfam" id="PF01058"/>
    </source>
</evidence>
<comment type="similarity">
    <text evidence="4">Belongs to the [NiFe]/[NiFeSe] hydrogenase small subunit family.</text>
</comment>
<dbReference type="Gene3D" id="4.10.480.10">
    <property type="entry name" value="Cytochrome-c3 hydrogenase, C-terminal domain"/>
    <property type="match status" value="1"/>
</dbReference>
<dbReference type="InterPro" id="IPR006311">
    <property type="entry name" value="TAT_signal"/>
</dbReference>
<evidence type="ECO:0000256" key="9">
    <source>
        <dbReference type="ARBA" id="ARBA00022729"/>
    </source>
</evidence>
<dbReference type="InterPro" id="IPR053622">
    <property type="entry name" value="NiFe/NiFeSe_hyd_small_subunit"/>
</dbReference>
<evidence type="ECO:0000256" key="14">
    <source>
        <dbReference type="ARBA" id="ARBA00023291"/>
    </source>
</evidence>
<dbReference type="GO" id="GO:0009055">
    <property type="term" value="F:electron transfer activity"/>
    <property type="evidence" value="ECO:0007669"/>
    <property type="project" value="TreeGrafter"/>
</dbReference>
<sequence>MSLTRRDFVKLCTGTVAGFGISQMFNPSVVQALEKFVPHVFWIQGQGCTGCSVSLLNSVHPSIAKVLLDVITLDFHPTIMGSEGEVAWGHMTDVAKEQKGKYIVIFEGSVPVAENGHYCILGEKDGKEYTMLETTLEMAKNAAVVVNVGTCAAYGGIPAAEGNVTGSTSVTKVLADNGIKTPVVNVPGCPPHPDWMIGTLVYAINAIEEKGLEGGLGEVVKILDSEGRPTPFFGENIHDNCPYLSKFDEDEFSKVFTDKENCRYELGCKGPSANADCFKRKWNGGVNWCVENAVCIGCVEPGFPDEMSPFYEAG</sequence>
<evidence type="ECO:0000256" key="6">
    <source>
        <dbReference type="ARBA" id="ARBA00012159"/>
    </source>
</evidence>
<dbReference type="PIRSF" id="PIRSF000310">
    <property type="entry name" value="NiFe_hyd_ssu"/>
    <property type="match status" value="1"/>
</dbReference>
<dbReference type="NCBIfam" id="TIGR01409">
    <property type="entry name" value="TAT_signal_seq"/>
    <property type="match status" value="1"/>
</dbReference>
<keyword evidence="8 16" id="KW-0479">Metal-binding</keyword>
<evidence type="ECO:0000256" key="3">
    <source>
        <dbReference type="ARBA" id="ARBA00004418"/>
    </source>
</evidence>
<evidence type="ECO:0000259" key="18">
    <source>
        <dbReference type="Pfam" id="PF14720"/>
    </source>
</evidence>
<dbReference type="NCBIfam" id="NF045520">
    <property type="entry name" value="H2_NiFeSe_small"/>
    <property type="match status" value="1"/>
</dbReference>
<dbReference type="PANTHER" id="PTHR30013">
    <property type="entry name" value="NIFE / NIFESE HYDROGENASE SMALL SUBUNIT FAMILY MEMBER"/>
    <property type="match status" value="1"/>
</dbReference>
<feature type="binding site" evidence="16">
    <location>
        <position position="48"/>
    </location>
    <ligand>
        <name>[4Fe-4S] cluster</name>
        <dbReference type="ChEBI" id="CHEBI:49883"/>
        <label>1</label>
    </ligand>
</feature>
<keyword evidence="20" id="KW-1185">Reference proteome</keyword>
<evidence type="ECO:0000256" key="5">
    <source>
        <dbReference type="ARBA" id="ARBA00011771"/>
    </source>
</evidence>
<feature type="binding site" evidence="16">
    <location>
        <position position="295"/>
    </location>
    <ligand>
        <name>[3Fe-4S] cluster</name>
        <dbReference type="ChEBI" id="CHEBI:21137"/>
    </ligand>
</feature>
<keyword evidence="14 16" id="KW-0003">3Fe-4S</keyword>
<feature type="binding site" evidence="16">
    <location>
        <position position="151"/>
    </location>
    <ligand>
        <name>[4Fe-4S] cluster</name>
        <dbReference type="ChEBI" id="CHEBI:49883"/>
        <label>1</label>
    </ligand>
</feature>
<keyword evidence="13 16" id="KW-0411">Iron-sulfur</keyword>
<evidence type="ECO:0000256" key="10">
    <source>
        <dbReference type="ARBA" id="ARBA00022764"/>
    </source>
</evidence>
<dbReference type="RefSeq" id="WP_092163416.1">
    <property type="nucleotide sequence ID" value="NZ_FNGA01000007.1"/>
</dbReference>
<organism evidence="19 20">
    <name type="scientific">Maridesulfovibrio ferrireducens</name>
    <dbReference type="NCBI Taxonomy" id="246191"/>
    <lineage>
        <taxon>Bacteria</taxon>
        <taxon>Pseudomonadati</taxon>
        <taxon>Thermodesulfobacteriota</taxon>
        <taxon>Desulfovibrionia</taxon>
        <taxon>Desulfovibrionales</taxon>
        <taxon>Desulfovibrionaceae</taxon>
        <taxon>Maridesulfovibrio</taxon>
    </lineage>
</organism>